<keyword evidence="2" id="KW-1133">Transmembrane helix</keyword>
<feature type="compositionally biased region" description="Polar residues" evidence="1">
    <location>
        <begin position="58"/>
        <end position="75"/>
    </location>
</feature>
<dbReference type="EMBL" id="MU150333">
    <property type="protein sequence ID" value="KAF9458687.1"/>
    <property type="molecule type" value="Genomic_DNA"/>
</dbReference>
<evidence type="ECO:0000256" key="2">
    <source>
        <dbReference type="SAM" id="Phobius"/>
    </source>
</evidence>
<keyword evidence="2" id="KW-0472">Membrane</keyword>
<keyword evidence="2" id="KW-0812">Transmembrane</keyword>
<dbReference type="AlphaFoldDB" id="A0A9P5XVV4"/>
<feature type="compositionally biased region" description="Low complexity" evidence="1">
    <location>
        <begin position="13"/>
        <end position="26"/>
    </location>
</feature>
<proteinExistence type="predicted"/>
<organism evidence="3 4">
    <name type="scientific">Collybia nuda</name>
    <dbReference type="NCBI Taxonomy" id="64659"/>
    <lineage>
        <taxon>Eukaryota</taxon>
        <taxon>Fungi</taxon>
        <taxon>Dikarya</taxon>
        <taxon>Basidiomycota</taxon>
        <taxon>Agaricomycotina</taxon>
        <taxon>Agaricomycetes</taxon>
        <taxon>Agaricomycetidae</taxon>
        <taxon>Agaricales</taxon>
        <taxon>Tricholomatineae</taxon>
        <taxon>Clitocybaceae</taxon>
        <taxon>Collybia</taxon>
    </lineage>
</organism>
<evidence type="ECO:0000313" key="4">
    <source>
        <dbReference type="Proteomes" id="UP000807353"/>
    </source>
</evidence>
<dbReference type="Proteomes" id="UP000807353">
    <property type="component" value="Unassembled WGS sequence"/>
</dbReference>
<evidence type="ECO:0000256" key="1">
    <source>
        <dbReference type="SAM" id="MobiDB-lite"/>
    </source>
</evidence>
<evidence type="ECO:0000313" key="3">
    <source>
        <dbReference type="EMBL" id="KAF9458687.1"/>
    </source>
</evidence>
<feature type="compositionally biased region" description="Polar residues" evidence="1">
    <location>
        <begin position="27"/>
        <end position="38"/>
    </location>
</feature>
<protein>
    <submittedName>
        <fullName evidence="3">Uncharacterized protein</fullName>
    </submittedName>
</protein>
<accession>A0A9P5XVV4</accession>
<comment type="caution">
    <text evidence="3">The sequence shown here is derived from an EMBL/GenBank/DDBJ whole genome shotgun (WGS) entry which is preliminary data.</text>
</comment>
<sequence length="180" mass="19321">MINTATTFPSMPPTDTLTSSPPSSNSEDLTTYTRATINQSTTSATPTQPSTAALGPSPTFSSLVNQTPHADSSSPKKSHKGEVAGGVVGGIVIILTMFLIWRRCHKSRRILIHDKEKAAARHSIRQPSIWSLVSPTSTMLAEAASFDPTRMVKTGSPFDKRAFLENNPAGEVHPLPNNLL</sequence>
<feature type="compositionally biased region" description="Low complexity" evidence="1">
    <location>
        <begin position="39"/>
        <end position="53"/>
    </location>
</feature>
<reference evidence="3" key="1">
    <citation type="submission" date="2020-11" db="EMBL/GenBank/DDBJ databases">
        <authorList>
            <consortium name="DOE Joint Genome Institute"/>
            <person name="Ahrendt S."/>
            <person name="Riley R."/>
            <person name="Andreopoulos W."/>
            <person name="Labutti K."/>
            <person name="Pangilinan J."/>
            <person name="Ruiz-Duenas F.J."/>
            <person name="Barrasa J.M."/>
            <person name="Sanchez-Garcia M."/>
            <person name="Camarero S."/>
            <person name="Miyauchi S."/>
            <person name="Serrano A."/>
            <person name="Linde D."/>
            <person name="Babiker R."/>
            <person name="Drula E."/>
            <person name="Ayuso-Fernandez I."/>
            <person name="Pacheco R."/>
            <person name="Padilla G."/>
            <person name="Ferreira P."/>
            <person name="Barriuso J."/>
            <person name="Kellner H."/>
            <person name="Castanera R."/>
            <person name="Alfaro M."/>
            <person name="Ramirez L."/>
            <person name="Pisabarro A.G."/>
            <person name="Kuo A."/>
            <person name="Tritt A."/>
            <person name="Lipzen A."/>
            <person name="He G."/>
            <person name="Yan M."/>
            <person name="Ng V."/>
            <person name="Cullen D."/>
            <person name="Martin F."/>
            <person name="Rosso M.-N."/>
            <person name="Henrissat B."/>
            <person name="Hibbett D."/>
            <person name="Martinez A.T."/>
            <person name="Grigoriev I.V."/>
        </authorList>
    </citation>
    <scope>NUCLEOTIDE SEQUENCE</scope>
    <source>
        <strain evidence="3">CBS 247.69</strain>
    </source>
</reference>
<feature type="transmembrane region" description="Helical" evidence="2">
    <location>
        <begin position="83"/>
        <end position="101"/>
    </location>
</feature>
<feature type="region of interest" description="Disordered" evidence="1">
    <location>
        <begin position="1"/>
        <end position="82"/>
    </location>
</feature>
<name>A0A9P5XVV4_9AGAR</name>
<keyword evidence="4" id="KW-1185">Reference proteome</keyword>
<gene>
    <name evidence="3" type="ORF">BDZ94DRAFT_73403</name>
</gene>